<evidence type="ECO:0000256" key="7">
    <source>
        <dbReference type="PROSITE-ProRule" id="PRU00221"/>
    </source>
</evidence>
<name>A0A9W8P418_9AGAR</name>
<gene>
    <name evidence="10" type="ORF">DFH05DRAFT_949943</name>
    <name evidence="11" type="ORF">F5890DRAFT_1529639</name>
</gene>
<dbReference type="EMBL" id="JANVFU010000004">
    <property type="protein sequence ID" value="KAJ3746476.1"/>
    <property type="molecule type" value="Genomic_DNA"/>
</dbReference>
<feature type="compositionally biased region" description="Polar residues" evidence="8">
    <location>
        <begin position="227"/>
        <end position="236"/>
    </location>
</feature>
<evidence type="ECO:0000313" key="12">
    <source>
        <dbReference type="Proteomes" id="UP001142393"/>
    </source>
</evidence>
<dbReference type="Pfam" id="PF24807">
    <property type="entry name" value="WD40_CDC20-Fz"/>
    <property type="match status" value="1"/>
</dbReference>
<feature type="compositionally biased region" description="Basic residues" evidence="8">
    <location>
        <begin position="43"/>
        <end position="52"/>
    </location>
</feature>
<dbReference type="SUPFAM" id="SSF50978">
    <property type="entry name" value="WD40 repeat-like"/>
    <property type="match status" value="1"/>
</dbReference>
<evidence type="ECO:0000256" key="1">
    <source>
        <dbReference type="ARBA" id="ARBA00006445"/>
    </source>
</evidence>
<organism evidence="10 12">
    <name type="scientific">Lentinula detonsa</name>
    <dbReference type="NCBI Taxonomy" id="2804962"/>
    <lineage>
        <taxon>Eukaryota</taxon>
        <taxon>Fungi</taxon>
        <taxon>Dikarya</taxon>
        <taxon>Basidiomycota</taxon>
        <taxon>Agaricomycotina</taxon>
        <taxon>Agaricomycetes</taxon>
        <taxon>Agaricomycetidae</taxon>
        <taxon>Agaricales</taxon>
        <taxon>Marasmiineae</taxon>
        <taxon>Omphalotaceae</taxon>
        <taxon>Lentinula</taxon>
    </lineage>
</organism>
<feature type="repeat" description="WD" evidence="7">
    <location>
        <begin position="301"/>
        <end position="335"/>
    </location>
</feature>
<reference evidence="11" key="2">
    <citation type="submission" date="2022-08" db="EMBL/GenBank/DDBJ databases">
        <authorList>
            <consortium name="DOE Joint Genome Institute"/>
            <person name="Min B."/>
            <person name="Riley R."/>
            <person name="Sierra-Patev S."/>
            <person name="Naranjo-Ortiz M."/>
            <person name="Looney B."/>
            <person name="Konkel Z."/>
            <person name="Slot J.C."/>
            <person name="Sakamoto Y."/>
            <person name="Steenwyk J.L."/>
            <person name="Rokas A."/>
            <person name="Carro J."/>
            <person name="Camarero S."/>
            <person name="Ferreira P."/>
            <person name="Molpeceres G."/>
            <person name="Ruiz-Duenas F.J."/>
            <person name="Serrano A."/>
            <person name="Henrissat B."/>
            <person name="Drula E."/>
            <person name="Hughes K.W."/>
            <person name="Mata J.L."/>
            <person name="Ishikawa N.K."/>
            <person name="Vargas-Isla R."/>
            <person name="Ushijima S."/>
            <person name="Smith C.A."/>
            <person name="Ahrendt S."/>
            <person name="Andreopoulos W."/>
            <person name="He G."/>
            <person name="Labutti K."/>
            <person name="Lipzen A."/>
            <person name="Ng V."/>
            <person name="Sandor L."/>
            <person name="Barry K."/>
            <person name="Martinez A.T."/>
            <person name="Xiao Y."/>
            <person name="Gibbons J.G."/>
            <person name="Terashima K."/>
            <person name="Hibbett D.S."/>
            <person name="Grigoriev I.V."/>
        </authorList>
    </citation>
    <scope>NUCLEOTIDE SEQUENCE</scope>
    <source>
        <strain evidence="11">TFB7829</strain>
    </source>
</reference>
<accession>A0AA38PVE8</accession>
<protein>
    <submittedName>
        <fullName evidence="10">WD40-repeat-containing domain protein</fullName>
    </submittedName>
</protein>
<dbReference type="GO" id="GO:1905786">
    <property type="term" value="P:positive regulation of anaphase-promoting complex-dependent catabolic process"/>
    <property type="evidence" value="ECO:0007669"/>
    <property type="project" value="TreeGrafter"/>
</dbReference>
<feature type="domain" description="CDC20/Fizzy WD40" evidence="9">
    <location>
        <begin position="249"/>
        <end position="547"/>
    </location>
</feature>
<proteinExistence type="inferred from homology"/>
<evidence type="ECO:0000256" key="5">
    <source>
        <dbReference type="ARBA" id="ARBA00022776"/>
    </source>
</evidence>
<reference evidence="10 12" key="3">
    <citation type="journal article" date="2023" name="Proc. Natl. Acad. Sci. U.S.A.">
        <title>A global phylogenomic analysis of the shiitake genus Lentinula.</title>
        <authorList>
            <person name="Sierra-Patev S."/>
            <person name="Min B."/>
            <person name="Naranjo-Ortiz M."/>
            <person name="Looney B."/>
            <person name="Konkel Z."/>
            <person name="Slot J.C."/>
            <person name="Sakamoto Y."/>
            <person name="Steenwyk J.L."/>
            <person name="Rokas A."/>
            <person name="Carro J."/>
            <person name="Camarero S."/>
            <person name="Ferreira P."/>
            <person name="Molpeceres G."/>
            <person name="Ruiz-Duenas F.J."/>
            <person name="Serrano A."/>
            <person name="Henrissat B."/>
            <person name="Drula E."/>
            <person name="Hughes K.W."/>
            <person name="Mata J.L."/>
            <person name="Ishikawa N.K."/>
            <person name="Vargas-Isla R."/>
            <person name="Ushijima S."/>
            <person name="Smith C.A."/>
            <person name="Donoghue J."/>
            <person name="Ahrendt S."/>
            <person name="Andreopoulos W."/>
            <person name="He G."/>
            <person name="LaButti K."/>
            <person name="Lipzen A."/>
            <person name="Ng V."/>
            <person name="Riley R."/>
            <person name="Sandor L."/>
            <person name="Barry K."/>
            <person name="Martinez A.T."/>
            <person name="Xiao Y."/>
            <person name="Gibbons J.G."/>
            <person name="Terashima K."/>
            <person name="Grigoriev I.V."/>
            <person name="Hibbett D."/>
        </authorList>
    </citation>
    <scope>NUCLEOTIDE SEQUENCE [LARGE SCALE GENOMIC DNA]</scope>
    <source>
        <strain evidence="10 12">TFB7810</strain>
    </source>
</reference>
<feature type="compositionally biased region" description="Polar residues" evidence="8">
    <location>
        <begin position="571"/>
        <end position="580"/>
    </location>
</feature>
<dbReference type="PROSITE" id="PS50082">
    <property type="entry name" value="WD_REPEATS_2"/>
    <property type="match status" value="2"/>
</dbReference>
<feature type="region of interest" description="Disordered" evidence="8">
    <location>
        <begin position="557"/>
        <end position="580"/>
    </location>
</feature>
<keyword evidence="12" id="KW-1185">Reference proteome</keyword>
<dbReference type="InterPro" id="IPR036322">
    <property type="entry name" value="WD40_repeat_dom_sf"/>
</dbReference>
<dbReference type="InterPro" id="IPR015943">
    <property type="entry name" value="WD40/YVTN_repeat-like_dom_sf"/>
</dbReference>
<evidence type="ECO:0000256" key="3">
    <source>
        <dbReference type="ARBA" id="ARBA00022618"/>
    </source>
</evidence>
<dbReference type="Proteomes" id="UP001163850">
    <property type="component" value="Unassembled WGS sequence"/>
</dbReference>
<evidence type="ECO:0000256" key="2">
    <source>
        <dbReference type="ARBA" id="ARBA00022574"/>
    </source>
</evidence>
<dbReference type="GO" id="GO:0051301">
    <property type="term" value="P:cell division"/>
    <property type="evidence" value="ECO:0007669"/>
    <property type="project" value="UniProtKB-KW"/>
</dbReference>
<dbReference type="EMBL" id="MU802060">
    <property type="protein sequence ID" value="KAJ3982498.1"/>
    <property type="molecule type" value="Genomic_DNA"/>
</dbReference>
<evidence type="ECO:0000259" key="9">
    <source>
        <dbReference type="Pfam" id="PF24807"/>
    </source>
</evidence>
<dbReference type="InterPro" id="IPR033010">
    <property type="entry name" value="Cdc20/Fizzy"/>
</dbReference>
<evidence type="ECO:0000256" key="6">
    <source>
        <dbReference type="ARBA" id="ARBA00023306"/>
    </source>
</evidence>
<dbReference type="Proteomes" id="UP001142393">
    <property type="component" value="Unassembled WGS sequence"/>
</dbReference>
<evidence type="ECO:0000313" key="10">
    <source>
        <dbReference type="EMBL" id="KAJ3746476.1"/>
    </source>
</evidence>
<dbReference type="PANTHER" id="PTHR19918">
    <property type="entry name" value="CELL DIVISION CYCLE 20 CDC20 FIZZY -RELATED"/>
    <property type="match status" value="1"/>
</dbReference>
<dbReference type="PANTHER" id="PTHR19918:SF8">
    <property type="entry name" value="FI02843P"/>
    <property type="match status" value="1"/>
</dbReference>
<feature type="region of interest" description="Disordered" evidence="8">
    <location>
        <begin position="1"/>
        <end position="90"/>
    </location>
</feature>
<dbReference type="GO" id="GO:0031145">
    <property type="term" value="P:anaphase-promoting complex-dependent catabolic process"/>
    <property type="evidence" value="ECO:0007669"/>
    <property type="project" value="TreeGrafter"/>
</dbReference>
<keyword evidence="3" id="KW-0132">Cell division</keyword>
<keyword evidence="6" id="KW-0131">Cell cycle</keyword>
<accession>A0A9W8P418</accession>
<keyword evidence="5" id="KW-0498">Mitosis</keyword>
<dbReference type="SMART" id="SM00320">
    <property type="entry name" value="WD40"/>
    <property type="match status" value="5"/>
</dbReference>
<keyword evidence="2 7" id="KW-0853">WD repeat</keyword>
<reference evidence="10" key="1">
    <citation type="submission" date="2022-08" db="EMBL/GenBank/DDBJ databases">
        <authorList>
            <consortium name="DOE Joint Genome Institute"/>
            <person name="Min B."/>
            <person name="Sierra-Patev S."/>
            <person name="Naranjo-Ortiz M."/>
            <person name="Looney B."/>
            <person name="Konkel Z."/>
            <person name="Slot J.C."/>
            <person name="Sakamoto Y."/>
            <person name="Steenwyk J.L."/>
            <person name="Rokas A."/>
            <person name="Carro J."/>
            <person name="Camarero S."/>
            <person name="Ferreira P."/>
            <person name="Molpeceres G."/>
            <person name="Ruiz-duenas F.J."/>
            <person name="Serrano A."/>
            <person name="Henrissat B."/>
            <person name="Drula E."/>
            <person name="Hughes K.W."/>
            <person name="Mata J.L."/>
            <person name="Ishikawa N.K."/>
            <person name="Vargas-Isla R."/>
            <person name="Ushijima S."/>
            <person name="Smith C.A."/>
            <person name="Ahrendt S."/>
            <person name="Andreopoulos W."/>
            <person name="He G."/>
            <person name="LaButti K."/>
            <person name="Lipzen A."/>
            <person name="Ng V."/>
            <person name="Riley R."/>
            <person name="Sandor L."/>
            <person name="Barry K."/>
            <person name="Martinez A.T."/>
            <person name="Xiao Y."/>
            <person name="Gibbons J.G."/>
            <person name="Terashima K."/>
            <person name="Hibbett D.S."/>
            <person name="Grigoriev I.V."/>
        </authorList>
    </citation>
    <scope>NUCLEOTIDE SEQUENCE</scope>
    <source>
        <strain evidence="10">TFB7810</strain>
    </source>
</reference>
<dbReference type="Gene3D" id="2.130.10.10">
    <property type="entry name" value="YVTN repeat-like/Quinoprotein amine dehydrogenase"/>
    <property type="match status" value="1"/>
</dbReference>
<evidence type="ECO:0000256" key="4">
    <source>
        <dbReference type="ARBA" id="ARBA00022737"/>
    </source>
</evidence>
<comment type="similarity">
    <text evidence="1">Belongs to the WD repeat CDC20/Fizzy family.</text>
</comment>
<sequence length="580" mass="62805">MFQPKTPSRHRTRSDVGSKTPKTPLTPSVLSGLNNISLGGSPTKKRTGKTQHAKSSSSSGPFDTTNPFIQPFPSSRSRSRSRPASPVKFATGAIPISEDLKGQAGGGLIRKGGVELSRLDVVSRDYIPPKPEIKRSRSTPAANRDTRDRFITSRDTENDVAATLEQMHLNPKSASPGHTARLVAATGVPLNRRILGYHEPPPAASSDTSLAQQREFAKPLYARPGTLPTSTGASTNKSRKIPTQPERVLDAPGMVDDFYLNLISWSCQNTVAVALEASTYIWHADTGSVTPIGEAPEGTYVSSVDFSKDGTFLGIGLGQGDVELWDVETGQKLRTMSGHQAQVATLSWNQHILTSGCGDGSIWHHDVRVQRHKVMELLGHNGEVCGLKWRSDGELLASGGNDNVVNIWDGRLGDVGEGARGSAKWTKRNHTAAVKGLAWCPWQLNLLASGGGTNDATINVWNSTTGARLHTQKTPSQITSILWALHKKEILTTHGYPTNSIMLHAYPSMDRVAEIRDAHDSRILFSCIGPAGDLICTAASDENLKFWRIWDVVGEGGGKKRKENEERRVNSTSSGQLSIR</sequence>
<evidence type="ECO:0000256" key="8">
    <source>
        <dbReference type="SAM" id="MobiDB-lite"/>
    </source>
</evidence>
<evidence type="ECO:0000313" key="11">
    <source>
        <dbReference type="EMBL" id="KAJ3982498.1"/>
    </source>
</evidence>
<feature type="region of interest" description="Disordered" evidence="8">
    <location>
        <begin position="219"/>
        <end position="241"/>
    </location>
</feature>
<comment type="caution">
    <text evidence="10">The sequence shown here is derived from an EMBL/GenBank/DDBJ whole genome shotgun (WGS) entry which is preliminary data.</text>
</comment>
<dbReference type="GO" id="GO:0010997">
    <property type="term" value="F:anaphase-promoting complex binding"/>
    <property type="evidence" value="ECO:0007669"/>
    <property type="project" value="InterPro"/>
</dbReference>
<dbReference type="GO" id="GO:1990757">
    <property type="term" value="F:ubiquitin ligase activator activity"/>
    <property type="evidence" value="ECO:0007669"/>
    <property type="project" value="TreeGrafter"/>
</dbReference>
<dbReference type="InterPro" id="IPR001680">
    <property type="entry name" value="WD40_rpt"/>
</dbReference>
<dbReference type="InterPro" id="IPR056150">
    <property type="entry name" value="WD40_CDC20-Fz"/>
</dbReference>
<dbReference type="PROSITE" id="PS50294">
    <property type="entry name" value="WD_REPEATS_REGION"/>
    <property type="match status" value="1"/>
</dbReference>
<keyword evidence="4" id="KW-0677">Repeat</keyword>
<feature type="compositionally biased region" description="Low complexity" evidence="8">
    <location>
        <begin position="71"/>
        <end position="86"/>
    </location>
</feature>
<feature type="compositionally biased region" description="Polar residues" evidence="8">
    <location>
        <begin position="15"/>
        <end position="40"/>
    </location>
</feature>
<feature type="compositionally biased region" description="Polar residues" evidence="8">
    <location>
        <begin position="53"/>
        <end position="68"/>
    </location>
</feature>
<dbReference type="GO" id="GO:0005680">
    <property type="term" value="C:anaphase-promoting complex"/>
    <property type="evidence" value="ECO:0007669"/>
    <property type="project" value="TreeGrafter"/>
</dbReference>
<dbReference type="AlphaFoldDB" id="A0A9W8P418"/>
<feature type="repeat" description="WD" evidence="7">
    <location>
        <begin position="377"/>
        <end position="409"/>
    </location>
</feature>